<dbReference type="SUPFAM" id="SSF52540">
    <property type="entry name" value="P-loop containing nucleoside triphosphate hydrolases"/>
    <property type="match status" value="1"/>
</dbReference>
<dbReference type="EMBL" id="JAAXZR010000019">
    <property type="protein sequence ID" value="NLT79571.1"/>
    <property type="molecule type" value="Genomic_DNA"/>
</dbReference>
<reference evidence="1" key="2">
    <citation type="submission" date="2020-01" db="EMBL/GenBank/DDBJ databases">
        <authorList>
            <person name="Campanaro S."/>
        </authorList>
    </citation>
    <scope>NUCLEOTIDE SEQUENCE</scope>
    <source>
        <strain evidence="1">AS01afH2WH_6</strain>
    </source>
</reference>
<name>A0A971CZ27_9BIFI</name>
<comment type="caution">
    <text evidence="1">The sequence shown here is derived from an EMBL/GenBank/DDBJ whole genome shotgun (WGS) entry which is preliminary data.</text>
</comment>
<proteinExistence type="predicted"/>
<dbReference type="InterPro" id="IPR027417">
    <property type="entry name" value="P-loop_NTPase"/>
</dbReference>
<dbReference type="Proteomes" id="UP000767327">
    <property type="component" value="Unassembled WGS sequence"/>
</dbReference>
<evidence type="ECO:0000313" key="1">
    <source>
        <dbReference type="EMBL" id="NLT79571.1"/>
    </source>
</evidence>
<dbReference type="Pfam" id="PF13481">
    <property type="entry name" value="AAA_25"/>
    <property type="match status" value="1"/>
</dbReference>
<dbReference type="Gene3D" id="3.40.50.300">
    <property type="entry name" value="P-loop containing nucleotide triphosphate hydrolases"/>
    <property type="match status" value="1"/>
</dbReference>
<dbReference type="AlphaFoldDB" id="A0A971CZ27"/>
<organism evidence="1 2">
    <name type="scientific">Bifidobacterium crudilactis</name>
    <dbReference type="NCBI Taxonomy" id="327277"/>
    <lineage>
        <taxon>Bacteria</taxon>
        <taxon>Bacillati</taxon>
        <taxon>Actinomycetota</taxon>
        <taxon>Actinomycetes</taxon>
        <taxon>Bifidobacteriales</taxon>
        <taxon>Bifidobacteriaceae</taxon>
        <taxon>Bifidobacterium</taxon>
    </lineage>
</organism>
<evidence type="ECO:0000313" key="2">
    <source>
        <dbReference type="Proteomes" id="UP000767327"/>
    </source>
</evidence>
<gene>
    <name evidence="1" type="ORF">GXW98_04710</name>
</gene>
<reference evidence="1" key="1">
    <citation type="journal article" date="2020" name="Biotechnol. Biofuels">
        <title>New insights from the biogas microbiome by comprehensive genome-resolved metagenomics of nearly 1600 species originating from multiple anaerobic digesters.</title>
        <authorList>
            <person name="Campanaro S."/>
            <person name="Treu L."/>
            <person name="Rodriguez-R L.M."/>
            <person name="Kovalovszki A."/>
            <person name="Ziels R.M."/>
            <person name="Maus I."/>
            <person name="Zhu X."/>
            <person name="Kougias P.G."/>
            <person name="Basile A."/>
            <person name="Luo G."/>
            <person name="Schluter A."/>
            <person name="Konstantinidis K.T."/>
            <person name="Angelidaki I."/>
        </authorList>
    </citation>
    <scope>NUCLEOTIDE SEQUENCE</scope>
    <source>
        <strain evidence="1">AS01afH2WH_6</strain>
    </source>
</reference>
<sequence>MSLDIDCRPAQKAVADQLMQNIDMQAAQADGRHAIVSTAQSVRIEKARFQMYPTIPIGYTTAISGKAGETKSVLTIYIGAHATKGTLPGDMLHKPVNVAYTAFEDSKGMQVARLKAAGADLSRVFFIEMTDTRKGTSVDTGMMIPQDLEAIESLLVSNSVGIWFIDPIASTVSGDINKEADVRRAIDPLAALAQRLGISIVFVRHFNKGRGQASEKMSGSHAWRDVPKSVMLIARDPDTEEIIITLDKSNYSQEIGSSWTYTVNSADIATDDGDHLSVPIITGLTPTDKNVNEIINRDAEIDGEGDKTAGDFLVSFLGSCDGNQEQPYKVVNAAHKAGFSENTIKTARKRKTREGVIFVRKSINTDGKPVWFWVLDAGVLAGGTPSCTPPVPPIRNVEIPTIQGRGTRGVQENVPLDVPPSLDTKMNTNEHKSETQAAVGETNTNQLLLTEDMRSNENKSYSLNLDHQDSAFVDEVLAKYRKQLAADPSALDVKLPQMSPVTLEMLTQHGGMLKQLADREFQRRADSFTTTS</sequence>
<dbReference type="RefSeq" id="WP_273173453.1">
    <property type="nucleotide sequence ID" value="NZ_JAAXZR010000019.1"/>
</dbReference>
<accession>A0A971CZ27</accession>
<protein>
    <submittedName>
        <fullName evidence="1">AAA family ATPase</fullName>
    </submittedName>
</protein>